<dbReference type="Pfam" id="PF13200">
    <property type="entry name" value="DUF4015"/>
    <property type="match status" value="1"/>
</dbReference>
<feature type="domain" description="DUF4015" evidence="2">
    <location>
        <begin position="66"/>
        <end position="385"/>
    </location>
</feature>
<dbReference type="GO" id="GO:0016787">
    <property type="term" value="F:hydrolase activity"/>
    <property type="evidence" value="ECO:0007669"/>
    <property type="project" value="UniProtKB-KW"/>
</dbReference>
<dbReference type="SUPFAM" id="SSF51445">
    <property type="entry name" value="(Trans)glycosidases"/>
    <property type="match status" value="1"/>
</dbReference>
<dbReference type="Gene3D" id="3.20.20.80">
    <property type="entry name" value="Glycosidases"/>
    <property type="match status" value="1"/>
</dbReference>
<dbReference type="PROSITE" id="PS51257">
    <property type="entry name" value="PROKAR_LIPOPROTEIN"/>
    <property type="match status" value="1"/>
</dbReference>
<name>A0A9X1XIR8_9BACL</name>
<evidence type="ECO:0000256" key="1">
    <source>
        <dbReference type="SAM" id="MobiDB-lite"/>
    </source>
</evidence>
<feature type="compositionally biased region" description="Basic and acidic residues" evidence="1">
    <location>
        <begin position="36"/>
        <end position="58"/>
    </location>
</feature>
<accession>A0A9X1XIR8</accession>
<feature type="region of interest" description="Disordered" evidence="1">
    <location>
        <begin position="26"/>
        <end position="58"/>
    </location>
</feature>
<dbReference type="Proteomes" id="UP001139011">
    <property type="component" value="Unassembled WGS sequence"/>
</dbReference>
<evidence type="ECO:0000313" key="4">
    <source>
        <dbReference type="Proteomes" id="UP001139011"/>
    </source>
</evidence>
<evidence type="ECO:0000313" key="3">
    <source>
        <dbReference type="EMBL" id="MCK6258209.1"/>
    </source>
</evidence>
<dbReference type="EMBL" id="JAIWJX010000002">
    <property type="protein sequence ID" value="MCK6258209.1"/>
    <property type="molecule type" value="Genomic_DNA"/>
</dbReference>
<dbReference type="InterPro" id="IPR025275">
    <property type="entry name" value="DUF4015"/>
</dbReference>
<proteinExistence type="predicted"/>
<keyword evidence="4" id="KW-1185">Reference proteome</keyword>
<comment type="caution">
    <text evidence="3">The sequence shown here is derived from an EMBL/GenBank/DDBJ whole genome shotgun (WGS) entry which is preliminary data.</text>
</comment>
<keyword evidence="3" id="KW-0378">Hydrolase</keyword>
<organism evidence="3 4">
    <name type="scientific">Fictibacillus marinisediminis</name>
    <dbReference type="NCBI Taxonomy" id="2878389"/>
    <lineage>
        <taxon>Bacteria</taxon>
        <taxon>Bacillati</taxon>
        <taxon>Bacillota</taxon>
        <taxon>Bacilli</taxon>
        <taxon>Bacillales</taxon>
        <taxon>Fictibacillaceae</taxon>
        <taxon>Fictibacillus</taxon>
    </lineage>
</organism>
<dbReference type="AlphaFoldDB" id="A0A9X1XIR8"/>
<evidence type="ECO:0000259" key="2">
    <source>
        <dbReference type="Pfam" id="PF13200"/>
    </source>
</evidence>
<dbReference type="InterPro" id="IPR017853">
    <property type="entry name" value="GH"/>
</dbReference>
<protein>
    <submittedName>
        <fullName evidence="3">Glycoside hydrolase</fullName>
    </submittedName>
</protein>
<feature type="compositionally biased region" description="Polar residues" evidence="1">
    <location>
        <begin position="26"/>
        <end position="35"/>
    </location>
</feature>
<sequence>MKRAFGSISLTCLLVVGGLAGCGTAEKTSGSATNETKAKDQPVKKEEAAKERKVPVKKPKDVKVKGVYMSGASAGNNEKFNELVKLVDDTELNALVVDVKEDDGKITYDSKVPAVNQYGSDQHPKISNISQRMKVLKNKDIYTIARIVTFKDPYMAKKKPEYAMKKKSGGLYYNDGIPWVDPYNEEYWSYVTSVAKEAAKQGFDEIQFDYVRFPDNGAQVDREVKFDNPDKKSKEQNIHDFLLYAKKDLKPYGVKVSADVFGVSTSQKDDSGIGQQWESVTPTVDVISPMTYPSHYGPGVYGISVPDAKPYELIKKALQYAVDRDKVLEKQKKPVGEIRPWYQDFTATWVDGHIEYGPQQVRDQIRAGQELGVDEYLLWNPKNKYTEEAFKKVKQ</sequence>
<dbReference type="RefSeq" id="WP_248253547.1">
    <property type="nucleotide sequence ID" value="NZ_JAIWJX010000002.1"/>
</dbReference>
<reference evidence="3" key="1">
    <citation type="submission" date="2021-09" db="EMBL/GenBank/DDBJ databases">
        <title>Genome analysis of Fictibacillus sp. KIGAM418 isolated from marine sediment.</title>
        <authorList>
            <person name="Seo M.-J."/>
            <person name="Cho E.-S."/>
            <person name="Hwang C.Y."/>
        </authorList>
    </citation>
    <scope>NUCLEOTIDE SEQUENCE</scope>
    <source>
        <strain evidence="3">KIGAM418</strain>
    </source>
</reference>
<gene>
    <name evidence="3" type="ORF">LCY76_16670</name>
</gene>